<proteinExistence type="predicted"/>
<dbReference type="Proteomes" id="UP001162992">
    <property type="component" value="Chromosome 8"/>
</dbReference>
<accession>A0ACC2D1K2</accession>
<sequence length="134" mass="15705">MVNWMVNHRQFFVEFRELLGDGAHIFCNTALWLLELYICYLINEKSIISAYSRRFRLLLNVDLLLSNSRYVSRNGSTISASAFEATLDSLMYSQIMVLDFYDVLQLVENIYSDYLKCLITKKCYLILSMAMVVR</sequence>
<protein>
    <submittedName>
        <fullName evidence="1">Uncharacterized protein</fullName>
    </submittedName>
</protein>
<evidence type="ECO:0000313" key="2">
    <source>
        <dbReference type="Proteomes" id="UP001162992"/>
    </source>
</evidence>
<comment type="caution">
    <text evidence="1">The sequence shown here is derived from an EMBL/GenBank/DDBJ whole genome shotgun (WGS) entry which is preliminary data.</text>
</comment>
<gene>
    <name evidence="1" type="ORF">O6H91_08G118600</name>
</gene>
<evidence type="ECO:0000313" key="1">
    <source>
        <dbReference type="EMBL" id="KAJ7548118.1"/>
    </source>
</evidence>
<dbReference type="EMBL" id="CM055099">
    <property type="protein sequence ID" value="KAJ7548118.1"/>
    <property type="molecule type" value="Genomic_DNA"/>
</dbReference>
<organism evidence="1 2">
    <name type="scientific">Diphasiastrum complanatum</name>
    <name type="common">Issler's clubmoss</name>
    <name type="synonym">Lycopodium complanatum</name>
    <dbReference type="NCBI Taxonomy" id="34168"/>
    <lineage>
        <taxon>Eukaryota</taxon>
        <taxon>Viridiplantae</taxon>
        <taxon>Streptophyta</taxon>
        <taxon>Embryophyta</taxon>
        <taxon>Tracheophyta</taxon>
        <taxon>Lycopodiopsida</taxon>
        <taxon>Lycopodiales</taxon>
        <taxon>Lycopodiaceae</taxon>
        <taxon>Lycopodioideae</taxon>
        <taxon>Diphasiastrum</taxon>
    </lineage>
</organism>
<reference evidence="2" key="1">
    <citation type="journal article" date="2024" name="Proc. Natl. Acad. Sci. U.S.A.">
        <title>Extraordinary preservation of gene collinearity over three hundred million years revealed in homosporous lycophytes.</title>
        <authorList>
            <person name="Li C."/>
            <person name="Wickell D."/>
            <person name="Kuo L.Y."/>
            <person name="Chen X."/>
            <person name="Nie B."/>
            <person name="Liao X."/>
            <person name="Peng D."/>
            <person name="Ji J."/>
            <person name="Jenkins J."/>
            <person name="Williams M."/>
            <person name="Shu S."/>
            <person name="Plott C."/>
            <person name="Barry K."/>
            <person name="Rajasekar S."/>
            <person name="Grimwood J."/>
            <person name="Han X."/>
            <person name="Sun S."/>
            <person name="Hou Z."/>
            <person name="He W."/>
            <person name="Dai G."/>
            <person name="Sun C."/>
            <person name="Schmutz J."/>
            <person name="Leebens-Mack J.H."/>
            <person name="Li F.W."/>
            <person name="Wang L."/>
        </authorList>
    </citation>
    <scope>NUCLEOTIDE SEQUENCE [LARGE SCALE GENOMIC DNA]</scope>
    <source>
        <strain evidence="2">cv. PW_Plant_1</strain>
    </source>
</reference>
<keyword evidence="2" id="KW-1185">Reference proteome</keyword>
<name>A0ACC2D1K2_DIPCM</name>